<name>A0AAN9N1S8_CANGL</name>
<keyword evidence="1" id="KW-0812">Transmembrane</keyword>
<proteinExistence type="predicted"/>
<dbReference type="AlphaFoldDB" id="A0AAN9N1S8"/>
<sequence length="107" mass="12411">MNQNRIENRSTSRALLLVHWLCGIRIMIGGIFTILFLFYALISVCTGPKCLAPKCLILNWFCVLRRRSCYCFRLRLPERPVFPTAPTFVGIFKTKTEKTFKSSLFLC</sequence>
<evidence type="ECO:0000256" key="1">
    <source>
        <dbReference type="SAM" id="Phobius"/>
    </source>
</evidence>
<organism evidence="2 3">
    <name type="scientific">Canavalia gladiata</name>
    <name type="common">Sword bean</name>
    <name type="synonym">Dolichos gladiatus</name>
    <dbReference type="NCBI Taxonomy" id="3824"/>
    <lineage>
        <taxon>Eukaryota</taxon>
        <taxon>Viridiplantae</taxon>
        <taxon>Streptophyta</taxon>
        <taxon>Embryophyta</taxon>
        <taxon>Tracheophyta</taxon>
        <taxon>Spermatophyta</taxon>
        <taxon>Magnoliopsida</taxon>
        <taxon>eudicotyledons</taxon>
        <taxon>Gunneridae</taxon>
        <taxon>Pentapetalae</taxon>
        <taxon>rosids</taxon>
        <taxon>fabids</taxon>
        <taxon>Fabales</taxon>
        <taxon>Fabaceae</taxon>
        <taxon>Papilionoideae</taxon>
        <taxon>50 kb inversion clade</taxon>
        <taxon>NPAAA clade</taxon>
        <taxon>indigoferoid/millettioid clade</taxon>
        <taxon>Phaseoleae</taxon>
        <taxon>Canavalia</taxon>
    </lineage>
</organism>
<accession>A0AAN9N1S8</accession>
<gene>
    <name evidence="2" type="ORF">VNO77_04209</name>
</gene>
<keyword evidence="1" id="KW-0472">Membrane</keyword>
<evidence type="ECO:0000313" key="2">
    <source>
        <dbReference type="EMBL" id="KAK7362109.1"/>
    </source>
</evidence>
<feature type="transmembrane region" description="Helical" evidence="1">
    <location>
        <begin position="20"/>
        <end position="42"/>
    </location>
</feature>
<reference evidence="2 3" key="1">
    <citation type="submission" date="2024-01" db="EMBL/GenBank/DDBJ databases">
        <title>The genomes of 5 underutilized Papilionoideae crops provide insights into root nodulation and disease resistanc.</title>
        <authorList>
            <person name="Jiang F."/>
        </authorList>
    </citation>
    <scope>NUCLEOTIDE SEQUENCE [LARGE SCALE GENOMIC DNA]</scope>
    <source>
        <strain evidence="2">LVBAO_FW01</strain>
        <tissue evidence="2">Leaves</tissue>
    </source>
</reference>
<evidence type="ECO:0000313" key="3">
    <source>
        <dbReference type="Proteomes" id="UP001367508"/>
    </source>
</evidence>
<comment type="caution">
    <text evidence="2">The sequence shown here is derived from an EMBL/GenBank/DDBJ whole genome shotgun (WGS) entry which is preliminary data.</text>
</comment>
<protein>
    <submittedName>
        <fullName evidence="2">Uncharacterized protein</fullName>
    </submittedName>
</protein>
<keyword evidence="1" id="KW-1133">Transmembrane helix</keyword>
<dbReference type="EMBL" id="JAYMYQ010000001">
    <property type="protein sequence ID" value="KAK7362109.1"/>
    <property type="molecule type" value="Genomic_DNA"/>
</dbReference>
<dbReference type="Proteomes" id="UP001367508">
    <property type="component" value="Unassembled WGS sequence"/>
</dbReference>
<keyword evidence="3" id="KW-1185">Reference proteome</keyword>